<comment type="caution">
    <text evidence="2">The sequence shown here is derived from an EMBL/GenBank/DDBJ whole genome shotgun (WGS) entry which is preliminary data.</text>
</comment>
<sequence>MPKFNPRTMMELAIDYMRLSIAETREDGKASPKVGAVLVNVGEEVPSSPRISTAYRGELREGDHAEFTLLERKNRDKKLDDCVLFATLEPCAPNSRNHPKLGCAERIVLARIKEVWVGVADPDPKVDRKGIKYLQDNGVNVHMFDQDLQKIILEENKEFFDQALERAAAAEEEPPTAVILSPLESASPSGLVSDFSDKAMESYLKHSQIDESPGSSELNRRLMLQGLLQYEEGKYKPTGFGLILFGKQPRISMPQSGLLATIHYSNGTEEIFDFEGPQVLVPNQAMQWLKDKLPNVISRSNASRLEKNDLFFELVREGIVNALVHRDYSIEGAKCQLRVFPEKFEILSPGKPVTPITIEQLQSFDAPMLSRNPVLHYVFAKMKLAEERGFGLRSMKNRSNELGLPLPKYTWTDPYLKLTLFPSQEGTVSTLPSTILEQLSSSEREGWKWLSTQGVANTPEYSKAMGVENRTGRRHLQHFVELGLASVNGSGRATRYEVN</sequence>
<dbReference type="GO" id="GO:0003824">
    <property type="term" value="F:catalytic activity"/>
    <property type="evidence" value="ECO:0007669"/>
    <property type="project" value="InterPro"/>
</dbReference>
<dbReference type="Gene3D" id="1.10.10.10">
    <property type="entry name" value="Winged helix-like DNA-binding domain superfamily/Winged helix DNA-binding domain"/>
    <property type="match status" value="1"/>
</dbReference>
<organism evidence="2 3">
    <name type="scientific">Rubinisphaera italica</name>
    <dbReference type="NCBI Taxonomy" id="2527969"/>
    <lineage>
        <taxon>Bacteria</taxon>
        <taxon>Pseudomonadati</taxon>
        <taxon>Planctomycetota</taxon>
        <taxon>Planctomycetia</taxon>
        <taxon>Planctomycetales</taxon>
        <taxon>Planctomycetaceae</taxon>
        <taxon>Rubinisphaera</taxon>
    </lineage>
</organism>
<dbReference type="OrthoDB" id="258364at2"/>
<dbReference type="SUPFAM" id="SSF53927">
    <property type="entry name" value="Cytidine deaminase-like"/>
    <property type="match status" value="1"/>
</dbReference>
<keyword evidence="3" id="KW-1185">Reference proteome</keyword>
<protein>
    <submittedName>
        <fullName evidence="2">Riboflavin biosynthesis protein RibD</fullName>
    </submittedName>
</protein>
<gene>
    <name evidence="2" type="primary">ribD_2</name>
    <name evidence="2" type="ORF">Pan54_24530</name>
</gene>
<dbReference type="EMBL" id="SJPG01000001">
    <property type="protein sequence ID" value="TWT61716.1"/>
    <property type="molecule type" value="Genomic_DNA"/>
</dbReference>
<feature type="domain" description="CMP/dCMP-type deaminase" evidence="1">
    <location>
        <begin position="4"/>
        <end position="141"/>
    </location>
</feature>
<dbReference type="RefSeq" id="WP_146503669.1">
    <property type="nucleotide sequence ID" value="NZ_SJPG01000001.1"/>
</dbReference>
<name>A0A5C5XF50_9PLAN</name>
<dbReference type="Proteomes" id="UP000316095">
    <property type="component" value="Unassembled WGS sequence"/>
</dbReference>
<dbReference type="Pfam" id="PF00383">
    <property type="entry name" value="dCMP_cyt_deam_1"/>
    <property type="match status" value="1"/>
</dbReference>
<dbReference type="PROSITE" id="PS51747">
    <property type="entry name" value="CYT_DCMP_DEAMINASES_2"/>
    <property type="match status" value="1"/>
</dbReference>
<dbReference type="AlphaFoldDB" id="A0A5C5XF50"/>
<dbReference type="Gene3D" id="3.30.565.60">
    <property type="match status" value="1"/>
</dbReference>
<evidence type="ECO:0000313" key="2">
    <source>
        <dbReference type="EMBL" id="TWT61716.1"/>
    </source>
</evidence>
<evidence type="ECO:0000313" key="3">
    <source>
        <dbReference type="Proteomes" id="UP000316095"/>
    </source>
</evidence>
<dbReference type="PANTHER" id="PTHR30595">
    <property type="entry name" value="GLPR-RELATED TRANSCRIPTIONAL REPRESSOR"/>
    <property type="match status" value="1"/>
</dbReference>
<dbReference type="PANTHER" id="PTHR30595:SF6">
    <property type="entry name" value="SCHLAFEN ALBA-2 DOMAIN-CONTAINING PROTEIN"/>
    <property type="match status" value="1"/>
</dbReference>
<accession>A0A5C5XF50</accession>
<evidence type="ECO:0000259" key="1">
    <source>
        <dbReference type="PROSITE" id="PS51747"/>
    </source>
</evidence>
<dbReference type="InterPro" id="IPR038475">
    <property type="entry name" value="RecG_C_sf"/>
</dbReference>
<dbReference type="InterPro" id="IPR016193">
    <property type="entry name" value="Cytidine_deaminase-like"/>
</dbReference>
<dbReference type="Gene3D" id="3.40.140.10">
    <property type="entry name" value="Cytidine Deaminase, domain 2"/>
    <property type="match status" value="1"/>
</dbReference>
<reference evidence="2 3" key="1">
    <citation type="submission" date="2019-02" db="EMBL/GenBank/DDBJ databases">
        <title>Deep-cultivation of Planctomycetes and their phenomic and genomic characterization uncovers novel biology.</title>
        <authorList>
            <person name="Wiegand S."/>
            <person name="Jogler M."/>
            <person name="Boedeker C."/>
            <person name="Pinto D."/>
            <person name="Vollmers J."/>
            <person name="Rivas-Marin E."/>
            <person name="Kohn T."/>
            <person name="Peeters S.H."/>
            <person name="Heuer A."/>
            <person name="Rast P."/>
            <person name="Oberbeckmann S."/>
            <person name="Bunk B."/>
            <person name="Jeske O."/>
            <person name="Meyerdierks A."/>
            <person name="Storesund J.E."/>
            <person name="Kallscheuer N."/>
            <person name="Luecker S."/>
            <person name="Lage O.M."/>
            <person name="Pohl T."/>
            <person name="Merkel B.J."/>
            <person name="Hornburger P."/>
            <person name="Mueller R.-W."/>
            <person name="Bruemmer F."/>
            <person name="Labrenz M."/>
            <person name="Spormann A.M."/>
            <person name="Op Den Camp H."/>
            <person name="Overmann J."/>
            <person name="Amann R."/>
            <person name="Jetten M.S.M."/>
            <person name="Mascher T."/>
            <person name="Medema M.H."/>
            <person name="Devos D.P."/>
            <person name="Kaster A.-K."/>
            <person name="Ovreas L."/>
            <person name="Rohde M."/>
            <person name="Galperin M.Y."/>
            <person name="Jogler C."/>
        </authorList>
    </citation>
    <scope>NUCLEOTIDE SEQUENCE [LARGE SCALE GENOMIC DNA]</scope>
    <source>
        <strain evidence="2 3">Pan54</strain>
    </source>
</reference>
<dbReference type="InterPro" id="IPR036388">
    <property type="entry name" value="WH-like_DNA-bd_sf"/>
</dbReference>
<dbReference type="InterPro" id="IPR002125">
    <property type="entry name" value="CMP_dCMP_dom"/>
</dbReference>
<dbReference type="Pfam" id="PF13749">
    <property type="entry name" value="HATPase_c_4"/>
    <property type="match status" value="1"/>
</dbReference>
<proteinExistence type="predicted"/>